<dbReference type="PROSITE" id="PS00523">
    <property type="entry name" value="SULFATASE_1"/>
    <property type="match status" value="1"/>
</dbReference>
<dbReference type="Gene3D" id="3.40.720.10">
    <property type="entry name" value="Alkaline Phosphatase, subunit A"/>
    <property type="match status" value="1"/>
</dbReference>
<evidence type="ECO:0000256" key="3">
    <source>
        <dbReference type="SAM" id="SignalP"/>
    </source>
</evidence>
<accession>A0ABU5N1M1</accession>
<proteinExistence type="inferred from homology"/>
<dbReference type="CDD" id="cd16143">
    <property type="entry name" value="ARS_like"/>
    <property type="match status" value="1"/>
</dbReference>
<comment type="caution">
    <text evidence="5">The sequence shown here is derived from an EMBL/GenBank/DDBJ whole genome shotgun (WGS) entry which is preliminary data.</text>
</comment>
<feature type="signal peptide" evidence="3">
    <location>
        <begin position="1"/>
        <end position="24"/>
    </location>
</feature>
<dbReference type="PROSITE" id="PS00149">
    <property type="entry name" value="SULFATASE_2"/>
    <property type="match status" value="1"/>
</dbReference>
<dbReference type="InterPro" id="IPR024607">
    <property type="entry name" value="Sulfatase_CS"/>
</dbReference>
<evidence type="ECO:0000259" key="4">
    <source>
        <dbReference type="Pfam" id="PF00884"/>
    </source>
</evidence>
<dbReference type="Gene3D" id="3.30.1120.10">
    <property type="match status" value="1"/>
</dbReference>
<evidence type="ECO:0000313" key="5">
    <source>
        <dbReference type="EMBL" id="MDZ8120256.1"/>
    </source>
</evidence>
<feature type="domain" description="Sulfatase N-terminal" evidence="4">
    <location>
        <begin position="28"/>
        <end position="412"/>
    </location>
</feature>
<gene>
    <name evidence="5" type="ORF">P9H32_16620</name>
</gene>
<organism evidence="5 6">
    <name type="scientific">Pontiella agarivorans</name>
    <dbReference type="NCBI Taxonomy" id="3038953"/>
    <lineage>
        <taxon>Bacteria</taxon>
        <taxon>Pseudomonadati</taxon>
        <taxon>Kiritimatiellota</taxon>
        <taxon>Kiritimatiellia</taxon>
        <taxon>Kiritimatiellales</taxon>
        <taxon>Pontiellaceae</taxon>
        <taxon>Pontiella</taxon>
    </lineage>
</organism>
<reference evidence="5 6" key="1">
    <citation type="journal article" date="2024" name="Appl. Environ. Microbiol.">
        <title>Pontiella agarivorans sp. nov., a novel marine anaerobic bacterium capable of degrading macroalgal polysaccharides and fixing nitrogen.</title>
        <authorList>
            <person name="Liu N."/>
            <person name="Kivenson V."/>
            <person name="Peng X."/>
            <person name="Cui Z."/>
            <person name="Lankiewicz T.S."/>
            <person name="Gosselin K.M."/>
            <person name="English C.J."/>
            <person name="Blair E.M."/>
            <person name="O'Malley M.A."/>
            <person name="Valentine D.L."/>
        </authorList>
    </citation>
    <scope>NUCLEOTIDE SEQUENCE [LARGE SCALE GENOMIC DNA]</scope>
    <source>
        <strain evidence="5 6">NLcol2</strain>
    </source>
</reference>
<dbReference type="PANTHER" id="PTHR43751:SF6">
    <property type="entry name" value="N-ACETYLGALACTOSAMINE-6-O-SULFATASE"/>
    <property type="match status" value="1"/>
</dbReference>
<dbReference type="EMBL" id="JARVCO010000012">
    <property type="protein sequence ID" value="MDZ8120256.1"/>
    <property type="molecule type" value="Genomic_DNA"/>
</dbReference>
<evidence type="ECO:0000256" key="2">
    <source>
        <dbReference type="ARBA" id="ARBA00022801"/>
    </source>
</evidence>
<dbReference type="Pfam" id="PF00884">
    <property type="entry name" value="Sulfatase"/>
    <property type="match status" value="1"/>
</dbReference>
<comment type="similarity">
    <text evidence="1">Belongs to the sulfatase family.</text>
</comment>
<dbReference type="Proteomes" id="UP001290861">
    <property type="component" value="Unassembled WGS sequence"/>
</dbReference>
<evidence type="ECO:0000313" key="6">
    <source>
        <dbReference type="Proteomes" id="UP001290861"/>
    </source>
</evidence>
<protein>
    <submittedName>
        <fullName evidence="5">Sulfatase-like hydrolase/transferase</fullName>
    </submittedName>
</protein>
<evidence type="ECO:0000256" key="1">
    <source>
        <dbReference type="ARBA" id="ARBA00008779"/>
    </source>
</evidence>
<dbReference type="SUPFAM" id="SSF53649">
    <property type="entry name" value="Alkaline phosphatase-like"/>
    <property type="match status" value="1"/>
</dbReference>
<keyword evidence="2" id="KW-0378">Hydrolase</keyword>
<feature type="chain" id="PRO_5046708508" evidence="3">
    <location>
        <begin position="25"/>
        <end position="516"/>
    </location>
</feature>
<name>A0ABU5N1M1_9BACT</name>
<keyword evidence="3" id="KW-0732">Signal</keyword>
<dbReference type="RefSeq" id="WP_322610030.1">
    <property type="nucleotide sequence ID" value="NZ_JARVCO010000012.1"/>
</dbReference>
<dbReference type="PANTHER" id="PTHR43751">
    <property type="entry name" value="SULFATASE"/>
    <property type="match status" value="1"/>
</dbReference>
<dbReference type="InterPro" id="IPR017850">
    <property type="entry name" value="Alkaline_phosphatase_core_sf"/>
</dbReference>
<sequence length="516" mass="56476">MKLDRIKQGLLMVSGALLLGTSQAAEQPNVVIIYGDDVGYGDVGAYGSRLIPTPNIDRLAAEGLRFTDGHSSAATCSPSRYSMLTGVHAFRDGVSILGPTAGLSVSTLDLTLPKLFRQAGYRTGIVGKWHLGLGENEGSLDWNGAVKPGPLEVGFDSSFLLPITNDRVPCVYVKNHYVVNLNPNDPLVVSRSLKEIRKVKGSTQYPDGRSNPEAMNVLKTEFRHNDTVIHGIGRNGYMAGGKSALWDDETMGDVLVEKAQAFLWEKSDKPFFLFFSTHDIHTPRMPAKRFCGTTTLSARGDAMVQFDWATGQIMKTLADMGVADDTIVIFSSDNGPVYQDAYVDGSKHRDEIGEVDRGHDASGIWRNGKYSIYEGGTRVPLIIRWPGRIQPGVSDALVNQIDFIASFASLLKIDLAEGVARDSRNTLDAFLGKSEQGLPFMIEEAMRDGRALRIGDWKFIAAKQTKAGAFIPAELYDLNCDPGELNNLMDEYPEKAAAMAKRLKELMEGKGVRYAE</sequence>
<keyword evidence="6" id="KW-1185">Reference proteome</keyword>
<dbReference type="InterPro" id="IPR052701">
    <property type="entry name" value="GAG_Ulvan_Degrading_Sulfatases"/>
</dbReference>
<dbReference type="InterPro" id="IPR000917">
    <property type="entry name" value="Sulfatase_N"/>
</dbReference>